<feature type="domain" description="C-type lectin" evidence="3">
    <location>
        <begin position="70"/>
        <end position="171"/>
    </location>
</feature>
<name>A0A803WBH0_FICAL</name>
<dbReference type="SMART" id="SM00034">
    <property type="entry name" value="CLECT"/>
    <property type="match status" value="1"/>
</dbReference>
<dbReference type="SUPFAM" id="SSF56436">
    <property type="entry name" value="C-type lectin-like"/>
    <property type="match status" value="1"/>
</dbReference>
<dbReference type="PRINTS" id="PR00770">
    <property type="entry name" value="EMAJORBASICP"/>
</dbReference>
<dbReference type="InterPro" id="IPR050976">
    <property type="entry name" value="Snaclec"/>
</dbReference>
<dbReference type="PROSITE" id="PS50041">
    <property type="entry name" value="C_TYPE_LECTIN_2"/>
    <property type="match status" value="1"/>
</dbReference>
<dbReference type="GeneTree" id="ENSGT00440000039859"/>
<dbReference type="InterPro" id="IPR002352">
    <property type="entry name" value="Eosinophil_major_basic"/>
</dbReference>
<sequence>MRPCLLLALALLGTAPDTPDPRVTQPASPALAGPVVEDEEDVTELEVPEEYSGCLGASDKQAPGVPSMPSTATCRYVVIRRCRTFRRAQRVCARRFRGRLASIHDSRTNAFLRLLACRHTNAGQVWIGAIPFPSCHWTDRSPWNYSQWVPGHPLPGHRFCTALCTNSQWSSPRGALGYSLPMTGGGC</sequence>
<dbReference type="Gene3D" id="3.10.100.10">
    <property type="entry name" value="Mannose-Binding Protein A, subunit A"/>
    <property type="match status" value="1"/>
</dbReference>
<keyword evidence="2" id="KW-0732">Signal</keyword>
<accession>A0A803WBH0</accession>
<dbReference type="AlphaFoldDB" id="A0A803WBH0"/>
<dbReference type="PANTHER" id="PTHR22991">
    <property type="entry name" value="PROTEIN CBG13490"/>
    <property type="match status" value="1"/>
</dbReference>
<reference evidence="4" key="2">
    <citation type="submission" date="2025-08" db="UniProtKB">
        <authorList>
            <consortium name="Ensembl"/>
        </authorList>
    </citation>
    <scope>IDENTIFICATION</scope>
</reference>
<dbReference type="Pfam" id="PF00059">
    <property type="entry name" value="Lectin_C"/>
    <property type="match status" value="1"/>
</dbReference>
<evidence type="ECO:0000313" key="5">
    <source>
        <dbReference type="Proteomes" id="UP000016665"/>
    </source>
</evidence>
<organism evidence="4 5">
    <name type="scientific">Ficedula albicollis</name>
    <name type="common">Collared flycatcher</name>
    <name type="synonym">Muscicapa albicollis</name>
    <dbReference type="NCBI Taxonomy" id="59894"/>
    <lineage>
        <taxon>Eukaryota</taxon>
        <taxon>Metazoa</taxon>
        <taxon>Chordata</taxon>
        <taxon>Craniata</taxon>
        <taxon>Vertebrata</taxon>
        <taxon>Euteleostomi</taxon>
        <taxon>Archelosauria</taxon>
        <taxon>Archosauria</taxon>
        <taxon>Dinosauria</taxon>
        <taxon>Saurischia</taxon>
        <taxon>Theropoda</taxon>
        <taxon>Coelurosauria</taxon>
        <taxon>Aves</taxon>
        <taxon>Neognathae</taxon>
        <taxon>Neoaves</taxon>
        <taxon>Telluraves</taxon>
        <taxon>Australaves</taxon>
        <taxon>Passeriformes</taxon>
        <taxon>Muscicapidae</taxon>
        <taxon>Ficedula</taxon>
    </lineage>
</organism>
<evidence type="ECO:0000259" key="3">
    <source>
        <dbReference type="PROSITE" id="PS50041"/>
    </source>
</evidence>
<dbReference type="InterPro" id="IPR016186">
    <property type="entry name" value="C-type_lectin-like/link_sf"/>
</dbReference>
<dbReference type="Proteomes" id="UP000016665">
    <property type="component" value="Chromosome 5"/>
</dbReference>
<evidence type="ECO:0000256" key="2">
    <source>
        <dbReference type="SAM" id="SignalP"/>
    </source>
</evidence>
<dbReference type="InterPro" id="IPR001304">
    <property type="entry name" value="C-type_lectin-like"/>
</dbReference>
<reference evidence="4" key="3">
    <citation type="submission" date="2025-09" db="UniProtKB">
        <authorList>
            <consortium name="Ensembl"/>
        </authorList>
    </citation>
    <scope>IDENTIFICATION</scope>
</reference>
<dbReference type="GO" id="GO:0006955">
    <property type="term" value="P:immune response"/>
    <property type="evidence" value="ECO:0007669"/>
    <property type="project" value="InterPro"/>
</dbReference>
<protein>
    <submittedName>
        <fullName evidence="4">Proteoglycan 3, pro eosinophil major basic protein 2</fullName>
    </submittedName>
</protein>
<dbReference type="Ensembl" id="ENSFALT00000030130.1">
    <property type="protein sequence ID" value="ENSFALP00000032326.1"/>
    <property type="gene ID" value="ENSFALG00000028655.1"/>
</dbReference>
<dbReference type="PANTHER" id="PTHR22991:SF40">
    <property type="entry name" value="PROTEIN CBG13490"/>
    <property type="match status" value="1"/>
</dbReference>
<proteinExistence type="predicted"/>
<keyword evidence="5" id="KW-1185">Reference proteome</keyword>
<evidence type="ECO:0000256" key="1">
    <source>
        <dbReference type="ARBA" id="ARBA00023157"/>
    </source>
</evidence>
<reference evidence="4 5" key="1">
    <citation type="journal article" date="2012" name="Nature">
        <title>The genomic landscape of species divergence in Ficedula flycatchers.</title>
        <authorList>
            <person name="Ellegren H."/>
            <person name="Smeds L."/>
            <person name="Burri R."/>
            <person name="Olason P.I."/>
            <person name="Backstrom N."/>
            <person name="Kawakami T."/>
            <person name="Kunstner A."/>
            <person name="Makinen H."/>
            <person name="Nadachowska-Brzyska K."/>
            <person name="Qvarnstrom A."/>
            <person name="Uebbing S."/>
            <person name="Wolf J.B."/>
        </authorList>
    </citation>
    <scope>NUCLEOTIDE SEQUENCE [LARGE SCALE GENOMIC DNA]</scope>
</reference>
<dbReference type="InterPro" id="IPR016187">
    <property type="entry name" value="CTDL_fold"/>
</dbReference>
<keyword evidence="1" id="KW-1015">Disulfide bond</keyword>
<evidence type="ECO:0000313" key="4">
    <source>
        <dbReference type="Ensembl" id="ENSFALP00000032326.1"/>
    </source>
</evidence>
<feature type="signal peptide" evidence="2">
    <location>
        <begin position="1"/>
        <end position="16"/>
    </location>
</feature>
<feature type="chain" id="PRO_5032593268" evidence="2">
    <location>
        <begin position="17"/>
        <end position="187"/>
    </location>
</feature>